<dbReference type="InterPro" id="IPR001107">
    <property type="entry name" value="Band_7"/>
</dbReference>
<evidence type="ECO:0000256" key="5">
    <source>
        <dbReference type="ARBA" id="ARBA00023136"/>
    </source>
</evidence>
<reference evidence="9 10" key="1">
    <citation type="submission" date="2016-12" db="EMBL/GenBank/DDBJ databases">
        <title>Isolation and genomic insights into novel planktonic Zetaproteobacteria from stratified waters of the Chesapeake Bay.</title>
        <authorList>
            <person name="McAllister S.M."/>
            <person name="Kato S."/>
            <person name="Chan C.S."/>
            <person name="Chiu B.K."/>
            <person name="Field E.K."/>
        </authorList>
    </citation>
    <scope>NUCLEOTIDE SEQUENCE [LARGE SCALE GENOMIC DNA]</scope>
    <source>
        <strain evidence="9 10">CP-5</strain>
    </source>
</reference>
<dbReference type="Pfam" id="PF12221">
    <property type="entry name" value="HflK_N"/>
    <property type="match status" value="1"/>
</dbReference>
<evidence type="ECO:0000256" key="6">
    <source>
        <dbReference type="RuleBase" id="RU364113"/>
    </source>
</evidence>
<feature type="compositionally biased region" description="Low complexity" evidence="7">
    <location>
        <begin position="1"/>
        <end position="17"/>
    </location>
</feature>
<dbReference type="SUPFAM" id="SSF117892">
    <property type="entry name" value="Band 7/SPFH domain"/>
    <property type="match status" value="1"/>
</dbReference>
<dbReference type="EMBL" id="CP018799">
    <property type="protein sequence ID" value="ATX79555.1"/>
    <property type="molecule type" value="Genomic_DNA"/>
</dbReference>
<dbReference type="AlphaFoldDB" id="A0A2K8KX92"/>
<dbReference type="InterPro" id="IPR010201">
    <property type="entry name" value="HflK"/>
</dbReference>
<keyword evidence="9" id="KW-0378">Hydrolase</keyword>
<evidence type="ECO:0000259" key="8">
    <source>
        <dbReference type="SMART" id="SM00244"/>
    </source>
</evidence>
<dbReference type="InterPro" id="IPR036013">
    <property type="entry name" value="Band_7/SPFH_dom_sf"/>
</dbReference>
<keyword evidence="3 6" id="KW-0812">Transmembrane</keyword>
<evidence type="ECO:0000313" key="9">
    <source>
        <dbReference type="EMBL" id="ATX79555.1"/>
    </source>
</evidence>
<evidence type="ECO:0000313" key="10">
    <source>
        <dbReference type="Proteomes" id="UP000231701"/>
    </source>
</evidence>
<dbReference type="RefSeq" id="WP_100277434.1">
    <property type="nucleotide sequence ID" value="NZ_CP018799.1"/>
</dbReference>
<evidence type="ECO:0000256" key="1">
    <source>
        <dbReference type="ARBA" id="ARBA00004167"/>
    </source>
</evidence>
<comment type="similarity">
    <text evidence="2 6">Belongs to the band 7/mec-2 family. HflK subfamily.</text>
</comment>
<dbReference type="CDD" id="cd03404">
    <property type="entry name" value="SPFH_HflK"/>
    <property type="match status" value="1"/>
</dbReference>
<keyword evidence="4 6" id="KW-1133">Transmembrane helix</keyword>
<dbReference type="PANTHER" id="PTHR43327:SF2">
    <property type="entry name" value="MODULATOR OF FTSH PROTEASE HFLK"/>
    <property type="match status" value="1"/>
</dbReference>
<dbReference type="InterPro" id="IPR020980">
    <property type="entry name" value="Membrane_HflK_N"/>
</dbReference>
<protein>
    <recommendedName>
        <fullName evidence="6">Protein HflK</fullName>
    </recommendedName>
</protein>
<comment type="subcellular location">
    <subcellularLocation>
        <location evidence="1">Membrane</location>
        <topology evidence="1">Single-pass membrane protein</topology>
    </subcellularLocation>
</comment>
<keyword evidence="10" id="KW-1185">Reference proteome</keyword>
<dbReference type="InterPro" id="IPR050710">
    <property type="entry name" value="Band7/mec-2_domain"/>
</dbReference>
<sequence length="369" mass="40527">MPWSNNDNNQNQNPWGQRPGGGGGNQTPPDLDEVIRRLQERFGGFFGGGSGGAGGTAGPGLSKGMLSGVLAAILLFWGLTGFYMVAADEEAVVLRFGKHVATKGPGLNWAIPYPVETVEKLPVTRVQRLEIGFRQFADGAIRKRANESLMLTKDENIVDISFIIQYKIKSVEDFLFNIDSATKTVRDVGESAIREVIGRTLIDDVLTTKKAEVEVETQTLIQQILDGYQAGISVSTVKLQDVQPPERVIKEFKDVASAREDRERAKNEAQAYANDIIPNARGEGKKMVLDAEAYGKAVVERAKGEADRFESILTAYKLAPEVTRKRLYMDTMEDVLSRADKIIIDGAVAGKVLPYLPLDRVSNKVEVKK</sequence>
<keyword evidence="9" id="KW-0645">Protease</keyword>
<name>A0A2K8KX92_MARES</name>
<proteinExistence type="inferred from homology"/>
<evidence type="ECO:0000256" key="4">
    <source>
        <dbReference type="ARBA" id="ARBA00022989"/>
    </source>
</evidence>
<dbReference type="Proteomes" id="UP000231701">
    <property type="component" value="Chromosome"/>
</dbReference>
<comment type="subunit">
    <text evidence="6">HflC and HflK may interact to form a multimeric complex.</text>
</comment>
<keyword evidence="5 6" id="KW-0472">Membrane</keyword>
<dbReference type="Gene3D" id="3.30.479.30">
    <property type="entry name" value="Band 7 domain"/>
    <property type="match status" value="1"/>
</dbReference>
<dbReference type="PANTHER" id="PTHR43327">
    <property type="entry name" value="STOMATIN-LIKE PROTEIN 2, MITOCHONDRIAL"/>
    <property type="match status" value="1"/>
</dbReference>
<dbReference type="Pfam" id="PF01145">
    <property type="entry name" value="Band_7"/>
    <property type="match status" value="1"/>
</dbReference>
<dbReference type="GO" id="GO:0006508">
    <property type="term" value="P:proteolysis"/>
    <property type="evidence" value="ECO:0007669"/>
    <property type="project" value="UniProtKB-KW"/>
</dbReference>
<dbReference type="GO" id="GO:0016020">
    <property type="term" value="C:membrane"/>
    <property type="evidence" value="ECO:0007669"/>
    <property type="project" value="UniProtKB-SubCell"/>
</dbReference>
<feature type="transmembrane region" description="Helical" evidence="6">
    <location>
        <begin position="65"/>
        <end position="86"/>
    </location>
</feature>
<dbReference type="NCBIfam" id="TIGR01933">
    <property type="entry name" value="hflK"/>
    <property type="match status" value="1"/>
</dbReference>
<dbReference type="SMART" id="SM00244">
    <property type="entry name" value="PHB"/>
    <property type="match status" value="1"/>
</dbReference>
<accession>A0A2K8KX92</accession>
<evidence type="ECO:0000256" key="7">
    <source>
        <dbReference type="SAM" id="MobiDB-lite"/>
    </source>
</evidence>
<evidence type="ECO:0000256" key="3">
    <source>
        <dbReference type="ARBA" id="ARBA00022692"/>
    </source>
</evidence>
<dbReference type="GO" id="GO:0008233">
    <property type="term" value="F:peptidase activity"/>
    <property type="evidence" value="ECO:0007669"/>
    <property type="project" value="UniProtKB-KW"/>
</dbReference>
<feature type="region of interest" description="Disordered" evidence="7">
    <location>
        <begin position="1"/>
        <end position="30"/>
    </location>
</feature>
<comment type="function">
    <text evidence="6">HflC and HflK could encode or regulate a protease.</text>
</comment>
<evidence type="ECO:0000256" key="2">
    <source>
        <dbReference type="ARBA" id="ARBA00006971"/>
    </source>
</evidence>
<feature type="domain" description="Band 7" evidence="8">
    <location>
        <begin position="80"/>
        <end position="256"/>
    </location>
</feature>
<dbReference type="OrthoDB" id="9779595at2"/>
<dbReference type="KEGG" id="maes:Ga0123461_1136"/>
<gene>
    <name evidence="9" type="ORF">Ga0123461_1136</name>
</gene>
<organism evidence="9 10">
    <name type="scientific">Mariprofundus aestuarium</name>
    <dbReference type="NCBI Taxonomy" id="1921086"/>
    <lineage>
        <taxon>Bacteria</taxon>
        <taxon>Pseudomonadati</taxon>
        <taxon>Pseudomonadota</taxon>
        <taxon>Candidatius Mariprofundia</taxon>
        <taxon>Mariprofundales</taxon>
        <taxon>Mariprofundaceae</taxon>
        <taxon>Mariprofundus</taxon>
    </lineage>
</organism>